<evidence type="ECO:0000256" key="2">
    <source>
        <dbReference type="ARBA" id="ARBA00022723"/>
    </source>
</evidence>
<organism evidence="6 7">
    <name type="scientific">Chthoniobacter flavus Ellin428</name>
    <dbReference type="NCBI Taxonomy" id="497964"/>
    <lineage>
        <taxon>Bacteria</taxon>
        <taxon>Pseudomonadati</taxon>
        <taxon>Verrucomicrobiota</taxon>
        <taxon>Spartobacteria</taxon>
        <taxon>Chthoniobacterales</taxon>
        <taxon>Chthoniobacteraceae</taxon>
        <taxon>Chthoniobacter</taxon>
    </lineage>
</organism>
<dbReference type="SUPFAM" id="SSF51556">
    <property type="entry name" value="Metallo-dependent hydrolases"/>
    <property type="match status" value="1"/>
</dbReference>
<dbReference type="InterPro" id="IPR011059">
    <property type="entry name" value="Metal-dep_hydrolase_composite"/>
</dbReference>
<dbReference type="Pfam" id="PF01979">
    <property type="entry name" value="Amidohydro_1"/>
    <property type="match status" value="1"/>
</dbReference>
<sequence length="437" mass="47959">MRGFLIDAPEYGRLRSWSDGALIIDDGQIAEIGDYETLSRKPRTQPVRWLQSKRVAVFPGLIDLHTHLPQYPAVARGTSELLPWLRTQIFPLEREFTGPKGRREAGAFFPELARHGTTTAMIYTAIFEDSTDAAFHAAVKSGMRIIMGKMMMDVGSYGSLQPTKIVSISLHESERLCKTWHGASEGLVEYAFSPRFAVACSEKLMRGAAELATQYGAYLQTHLAENREEIEKVRNQFSWAKDYTEVYEKYGLLGPRTVLGHCLHLCDRERAALAAAGASVAHCPTANLFLRSGILPLEKVRAAGLRVGLGSDVAAGPELNLWQVMRSAIESQKARSFYEPETPIPSPASALHLATQGAAEALGKGGTIGSFEIGKDADLTLMDFGALLPYRQNAKNAADLTAEDIVSLCIYRGGPPAVLETFVRGRSIYRAPEPELF</sequence>
<dbReference type="EMBL" id="ABVL01000019">
    <property type="protein sequence ID" value="EDY17482.1"/>
    <property type="molecule type" value="Genomic_DNA"/>
</dbReference>
<dbReference type="FunCoup" id="B4D7V9">
    <property type="interactions" value="368"/>
</dbReference>
<dbReference type="InterPro" id="IPR032466">
    <property type="entry name" value="Metal_Hydrolase"/>
</dbReference>
<evidence type="ECO:0000256" key="4">
    <source>
        <dbReference type="ARBA" id="ARBA00022833"/>
    </source>
</evidence>
<dbReference type="eggNOG" id="COG0402">
    <property type="taxonomic scope" value="Bacteria"/>
</dbReference>
<keyword evidence="4" id="KW-0862">Zinc</keyword>
<dbReference type="GO" id="GO:0005829">
    <property type="term" value="C:cytosol"/>
    <property type="evidence" value="ECO:0007669"/>
    <property type="project" value="TreeGrafter"/>
</dbReference>
<proteinExistence type="predicted"/>
<name>B4D7V9_9BACT</name>
<feature type="domain" description="Amidohydrolase-related" evidence="5">
    <location>
        <begin position="57"/>
        <end position="395"/>
    </location>
</feature>
<accession>B4D7V9</accession>
<dbReference type="PANTHER" id="PTHR11271">
    <property type="entry name" value="GUANINE DEAMINASE"/>
    <property type="match status" value="1"/>
</dbReference>
<protein>
    <submittedName>
        <fullName evidence="6">Amidohydrolase</fullName>
    </submittedName>
</protein>
<dbReference type="AlphaFoldDB" id="B4D7V9"/>
<dbReference type="InterPro" id="IPR006680">
    <property type="entry name" value="Amidohydro-rel"/>
</dbReference>
<keyword evidence="7" id="KW-1185">Reference proteome</keyword>
<dbReference type="GO" id="GO:0046098">
    <property type="term" value="P:guanine metabolic process"/>
    <property type="evidence" value="ECO:0007669"/>
    <property type="project" value="TreeGrafter"/>
</dbReference>
<dbReference type="GO" id="GO:0008270">
    <property type="term" value="F:zinc ion binding"/>
    <property type="evidence" value="ECO:0007669"/>
    <property type="project" value="TreeGrafter"/>
</dbReference>
<reference evidence="6 7" key="1">
    <citation type="journal article" date="2011" name="J. Bacteriol.">
        <title>Genome sequence of Chthoniobacter flavus Ellin428, an aerobic heterotrophic soil bacterium.</title>
        <authorList>
            <person name="Kant R."/>
            <person name="van Passel M.W."/>
            <person name="Palva A."/>
            <person name="Lucas S."/>
            <person name="Lapidus A."/>
            <person name="Glavina Del Rio T."/>
            <person name="Dalin E."/>
            <person name="Tice H."/>
            <person name="Bruce D."/>
            <person name="Goodwin L."/>
            <person name="Pitluck S."/>
            <person name="Larimer F.W."/>
            <person name="Land M.L."/>
            <person name="Hauser L."/>
            <person name="Sangwan P."/>
            <person name="de Vos W.M."/>
            <person name="Janssen P.H."/>
            <person name="Smidt H."/>
        </authorList>
    </citation>
    <scope>NUCLEOTIDE SEQUENCE [LARGE SCALE GENOMIC DNA]</scope>
    <source>
        <strain evidence="6 7">Ellin428</strain>
    </source>
</reference>
<dbReference type="RefSeq" id="WP_006982320.1">
    <property type="nucleotide sequence ID" value="NZ_ABVL01000019.1"/>
</dbReference>
<dbReference type="SUPFAM" id="SSF51338">
    <property type="entry name" value="Composite domain of metallo-dependent hydrolases"/>
    <property type="match status" value="1"/>
</dbReference>
<dbReference type="Gene3D" id="3.20.20.140">
    <property type="entry name" value="Metal-dependent hydrolases"/>
    <property type="match status" value="1"/>
</dbReference>
<comment type="caution">
    <text evidence="6">The sequence shown here is derived from an EMBL/GenBank/DDBJ whole genome shotgun (WGS) entry which is preliminary data.</text>
</comment>
<dbReference type="PANTHER" id="PTHR11271:SF6">
    <property type="entry name" value="GUANINE DEAMINASE"/>
    <property type="match status" value="1"/>
</dbReference>
<evidence type="ECO:0000313" key="7">
    <source>
        <dbReference type="Proteomes" id="UP000005824"/>
    </source>
</evidence>
<evidence type="ECO:0000259" key="5">
    <source>
        <dbReference type="Pfam" id="PF01979"/>
    </source>
</evidence>
<keyword evidence="2" id="KW-0479">Metal-binding</keyword>
<comment type="cofactor">
    <cofactor evidence="1">
        <name>Zn(2+)</name>
        <dbReference type="ChEBI" id="CHEBI:29105"/>
    </cofactor>
</comment>
<gene>
    <name evidence="6" type="ORF">CfE428DRAFT_4999</name>
</gene>
<keyword evidence="3 6" id="KW-0378">Hydrolase</keyword>
<dbReference type="Gene3D" id="2.30.40.10">
    <property type="entry name" value="Urease, subunit C, domain 1"/>
    <property type="match status" value="1"/>
</dbReference>
<dbReference type="NCBIfam" id="NF006679">
    <property type="entry name" value="PRK09228.1"/>
    <property type="match status" value="1"/>
</dbReference>
<dbReference type="InterPro" id="IPR051607">
    <property type="entry name" value="Metallo-dep_hydrolases"/>
</dbReference>
<evidence type="ECO:0000256" key="3">
    <source>
        <dbReference type="ARBA" id="ARBA00022801"/>
    </source>
</evidence>
<dbReference type="Proteomes" id="UP000005824">
    <property type="component" value="Unassembled WGS sequence"/>
</dbReference>
<dbReference type="STRING" id="497964.CfE428DRAFT_4999"/>
<evidence type="ECO:0000256" key="1">
    <source>
        <dbReference type="ARBA" id="ARBA00001947"/>
    </source>
</evidence>
<dbReference type="InParanoid" id="B4D7V9"/>
<dbReference type="GO" id="GO:0008892">
    <property type="term" value="F:guanine deaminase activity"/>
    <property type="evidence" value="ECO:0007669"/>
    <property type="project" value="TreeGrafter"/>
</dbReference>
<evidence type="ECO:0000313" key="6">
    <source>
        <dbReference type="EMBL" id="EDY17482.1"/>
    </source>
</evidence>